<organism evidence="9 10">
    <name type="scientific">Pleurodeles waltl</name>
    <name type="common">Iberian ribbed newt</name>
    <dbReference type="NCBI Taxonomy" id="8319"/>
    <lineage>
        <taxon>Eukaryota</taxon>
        <taxon>Metazoa</taxon>
        <taxon>Chordata</taxon>
        <taxon>Craniata</taxon>
        <taxon>Vertebrata</taxon>
        <taxon>Euteleostomi</taxon>
        <taxon>Amphibia</taxon>
        <taxon>Batrachia</taxon>
        <taxon>Caudata</taxon>
        <taxon>Salamandroidea</taxon>
        <taxon>Salamandridae</taxon>
        <taxon>Pleurodelinae</taxon>
        <taxon>Pleurodeles</taxon>
    </lineage>
</organism>
<evidence type="ECO:0000313" key="9">
    <source>
        <dbReference type="EMBL" id="KAJ1192459.1"/>
    </source>
</evidence>
<comment type="similarity">
    <text evidence="2 7">Belongs to the XK family.</text>
</comment>
<evidence type="ECO:0000256" key="5">
    <source>
        <dbReference type="ARBA" id="ARBA00022989"/>
    </source>
</evidence>
<keyword evidence="10" id="KW-1185">Reference proteome</keyword>
<dbReference type="PANTHER" id="PTHR16024">
    <property type="entry name" value="XK-RELATED PROTEIN"/>
    <property type="match status" value="1"/>
</dbReference>
<dbReference type="AlphaFoldDB" id="A0AAV7UX08"/>
<name>A0AAV7UX08_PLEWA</name>
<dbReference type="GO" id="GO:0005886">
    <property type="term" value="C:plasma membrane"/>
    <property type="evidence" value="ECO:0007669"/>
    <property type="project" value="UniProtKB-SubCell"/>
</dbReference>
<comment type="caution">
    <text evidence="9">The sequence shown here is derived from an EMBL/GenBank/DDBJ whole genome shotgun (WGS) entry which is preliminary data.</text>
</comment>
<keyword evidence="3" id="KW-1003">Cell membrane</keyword>
<protein>
    <recommendedName>
        <fullName evidence="7">XK-related protein</fullName>
    </recommendedName>
</protein>
<keyword evidence="6" id="KW-0472">Membrane</keyword>
<dbReference type="Pfam" id="PF09815">
    <property type="entry name" value="XK-related"/>
    <property type="match status" value="1"/>
</dbReference>
<evidence type="ECO:0000256" key="3">
    <source>
        <dbReference type="ARBA" id="ARBA00022475"/>
    </source>
</evidence>
<dbReference type="InterPro" id="IPR050895">
    <property type="entry name" value="XK-related_scramblase"/>
</dbReference>
<gene>
    <name evidence="9" type="ORF">NDU88_001766</name>
</gene>
<evidence type="ECO:0000256" key="8">
    <source>
        <dbReference type="SAM" id="MobiDB-lite"/>
    </source>
</evidence>
<dbReference type="EMBL" id="JANPWB010000004">
    <property type="protein sequence ID" value="KAJ1192459.1"/>
    <property type="molecule type" value="Genomic_DNA"/>
</dbReference>
<dbReference type="InterPro" id="IPR018629">
    <property type="entry name" value="XK-rel"/>
</dbReference>
<evidence type="ECO:0000256" key="4">
    <source>
        <dbReference type="ARBA" id="ARBA00022692"/>
    </source>
</evidence>
<dbReference type="Proteomes" id="UP001066276">
    <property type="component" value="Chromosome 2_2"/>
</dbReference>
<dbReference type="PANTHER" id="PTHR16024:SF13">
    <property type="entry name" value="XK-RELATED PROTEIN 9"/>
    <property type="match status" value="1"/>
</dbReference>
<sequence length="299" mass="33808">MIVVQIFSYFWFKEELQEGLHETTNWIVLTHLFQFGIFLRYFLVVRDGYKAVFRPQSKGMDHPDKIICAVADLTMLRLFETFLESIPQLILQIYFLMKYENISLLQYAFLVACLCSTAWSTVDFQISLRKALPDKKEIRVGPSMLTFLCYKIFTLTTRSSGDTPDQVRKKKIRSSSGAPENQDGGHVGNQALLCRNNKVLRPGDAISTARYLKLKQWGSGDPYGHTKREARSSSVNVLGEGAEPGGPKIQGGICTGARGHTETPRTWRWRRPLGALVPTRLGACSHDKDLHEQARSIHG</sequence>
<evidence type="ECO:0000256" key="1">
    <source>
        <dbReference type="ARBA" id="ARBA00004651"/>
    </source>
</evidence>
<accession>A0AAV7UX08</accession>
<feature type="region of interest" description="Disordered" evidence="8">
    <location>
        <begin position="222"/>
        <end position="263"/>
    </location>
</feature>
<evidence type="ECO:0000256" key="7">
    <source>
        <dbReference type="RuleBase" id="RU910716"/>
    </source>
</evidence>
<comment type="subcellular location">
    <subcellularLocation>
        <location evidence="1">Cell membrane</location>
        <topology evidence="1">Multi-pass membrane protein</topology>
    </subcellularLocation>
    <subcellularLocation>
        <location evidence="7">Membrane</location>
        <topology evidence="7">Multi-pass membrane protein</topology>
    </subcellularLocation>
</comment>
<feature type="region of interest" description="Disordered" evidence="8">
    <location>
        <begin position="161"/>
        <end position="188"/>
    </location>
</feature>
<evidence type="ECO:0000256" key="6">
    <source>
        <dbReference type="ARBA" id="ARBA00023136"/>
    </source>
</evidence>
<evidence type="ECO:0000256" key="2">
    <source>
        <dbReference type="ARBA" id="ARBA00008789"/>
    </source>
</evidence>
<keyword evidence="4" id="KW-0812">Transmembrane</keyword>
<proteinExistence type="inferred from homology"/>
<keyword evidence="5" id="KW-1133">Transmembrane helix</keyword>
<evidence type="ECO:0000313" key="10">
    <source>
        <dbReference type="Proteomes" id="UP001066276"/>
    </source>
</evidence>
<reference evidence="9" key="1">
    <citation type="journal article" date="2022" name="bioRxiv">
        <title>Sequencing and chromosome-scale assembly of the giantPleurodeles waltlgenome.</title>
        <authorList>
            <person name="Brown T."/>
            <person name="Elewa A."/>
            <person name="Iarovenko S."/>
            <person name="Subramanian E."/>
            <person name="Araus A.J."/>
            <person name="Petzold A."/>
            <person name="Susuki M."/>
            <person name="Suzuki K.-i.T."/>
            <person name="Hayashi T."/>
            <person name="Toyoda A."/>
            <person name="Oliveira C."/>
            <person name="Osipova E."/>
            <person name="Leigh N.D."/>
            <person name="Simon A."/>
            <person name="Yun M.H."/>
        </authorList>
    </citation>
    <scope>NUCLEOTIDE SEQUENCE</scope>
    <source>
        <strain evidence="9">20211129_DDA</strain>
        <tissue evidence="9">Liver</tissue>
    </source>
</reference>